<keyword evidence="2" id="KW-1185">Reference proteome</keyword>
<dbReference type="Pfam" id="PF02585">
    <property type="entry name" value="PIG-L"/>
    <property type="match status" value="1"/>
</dbReference>
<reference evidence="1 2" key="1">
    <citation type="submission" date="2016-10" db="EMBL/GenBank/DDBJ databases">
        <authorList>
            <person name="de Groot N.N."/>
        </authorList>
    </citation>
    <scope>NUCLEOTIDE SEQUENCE [LARGE SCALE GENOMIC DNA]</scope>
    <source>
        <strain evidence="1 2">JCM 21544</strain>
    </source>
</reference>
<sequence length="270" mass="30134">MILASPPRSRESRIVRLLELDLLRGQGTPLSAWKNSRHLARLPLIDVEELVPGQARAVIIAPHPDDEVLGCGGLLQLLTQLKRPLQLISVTDGSASHPGSKRWTPARLSAIRPQESAESLRRLGLMFGRLKWIRGGFPDGAVSEHEDELAAFLMRYLREDDVVFTPWRHDGHPDHEAVGRAAVAATHLVGAQLHEIPIWTWHWAGPEDSRIPWDRARKIPLDIWTLARKRHAVQAHASQLLGDPDAGIPPTLGPHVLERLLQPFEVVFQG</sequence>
<proteinExistence type="predicted"/>
<dbReference type="SUPFAM" id="SSF102588">
    <property type="entry name" value="LmbE-like"/>
    <property type="match status" value="1"/>
</dbReference>
<dbReference type="AlphaFoldDB" id="A0A1G9LUV6"/>
<organism evidence="1 2">
    <name type="scientific">Pseudomonas indica</name>
    <dbReference type="NCBI Taxonomy" id="137658"/>
    <lineage>
        <taxon>Bacteria</taxon>
        <taxon>Pseudomonadati</taxon>
        <taxon>Pseudomonadota</taxon>
        <taxon>Gammaproteobacteria</taxon>
        <taxon>Pseudomonadales</taxon>
        <taxon>Pseudomonadaceae</taxon>
        <taxon>Pseudomonas</taxon>
    </lineage>
</organism>
<accession>A0A1G9LUV6</accession>
<name>A0A1G9LUV6_9PSED</name>
<dbReference type="STRING" id="137658.SAMN05216186_12639"/>
<gene>
    <name evidence="1" type="ORF">SAMN05216186_12639</name>
</gene>
<dbReference type="PANTHER" id="PTHR12993:SF29">
    <property type="entry name" value="BLR3841 PROTEIN"/>
    <property type="match status" value="1"/>
</dbReference>
<dbReference type="InterPro" id="IPR003737">
    <property type="entry name" value="GlcNAc_PI_deacetylase-related"/>
</dbReference>
<protein>
    <submittedName>
        <fullName evidence="1">N-acetylglucosaminyl deacetylase, LmbE family</fullName>
    </submittedName>
</protein>
<dbReference type="InterPro" id="IPR024078">
    <property type="entry name" value="LmbE-like_dom_sf"/>
</dbReference>
<evidence type="ECO:0000313" key="1">
    <source>
        <dbReference type="EMBL" id="SDL65517.1"/>
    </source>
</evidence>
<dbReference type="PANTHER" id="PTHR12993">
    <property type="entry name" value="N-ACETYLGLUCOSAMINYL-PHOSPHATIDYLINOSITOL DE-N-ACETYLASE-RELATED"/>
    <property type="match status" value="1"/>
</dbReference>
<dbReference type="Gene3D" id="3.40.50.10320">
    <property type="entry name" value="LmbE-like"/>
    <property type="match status" value="1"/>
</dbReference>
<dbReference type="GO" id="GO:0016811">
    <property type="term" value="F:hydrolase activity, acting on carbon-nitrogen (but not peptide) bonds, in linear amides"/>
    <property type="evidence" value="ECO:0007669"/>
    <property type="project" value="TreeGrafter"/>
</dbReference>
<evidence type="ECO:0000313" key="2">
    <source>
        <dbReference type="Proteomes" id="UP000198706"/>
    </source>
</evidence>
<dbReference type="Proteomes" id="UP000198706">
    <property type="component" value="Unassembled WGS sequence"/>
</dbReference>
<dbReference type="EMBL" id="FNFD01000026">
    <property type="protein sequence ID" value="SDL65517.1"/>
    <property type="molecule type" value="Genomic_DNA"/>
</dbReference>
<dbReference type="RefSeq" id="WP_425287693.1">
    <property type="nucleotide sequence ID" value="NZ_FNFD01000026.1"/>
</dbReference>